<dbReference type="GO" id="GO:0046656">
    <property type="term" value="P:folic acid biosynthetic process"/>
    <property type="evidence" value="ECO:0007669"/>
    <property type="project" value="UniProtKB-KW"/>
</dbReference>
<gene>
    <name evidence="9" type="ORF">LCGC14_1788050</name>
</gene>
<dbReference type="NCBIfam" id="TIGR01498">
    <property type="entry name" value="folK"/>
    <property type="match status" value="1"/>
</dbReference>
<keyword evidence="6" id="KW-0067">ATP-binding</keyword>
<proteinExistence type="predicted"/>
<name>A0A0F9JSZ9_9ZZZZ</name>
<comment type="pathway">
    <text evidence="1">Cofactor biosynthesis; tetrahydrofolate biosynthesis; 2-amino-4-hydroxy-6-hydroxymethyl-7,8-dihydropteridine diphosphate from 7,8-dihydroneopterin triphosphate: step 4/4.</text>
</comment>
<dbReference type="UniPathway" id="UPA00077">
    <property type="reaction ID" value="UER00155"/>
</dbReference>
<evidence type="ECO:0000256" key="3">
    <source>
        <dbReference type="ARBA" id="ARBA00022679"/>
    </source>
</evidence>
<sequence length="177" mass="20348">MACAYIGMGSNKGKRIKNAKEALGRIREEMRVEKVSSFYLTEPIKVNPVREGFSNGVKGEWFVNCVLEVTTNQEPRELLRTLLKIEGKMGRIRIKEKKISRIIDLDLLLYEEKIIKEKELTLPHPLLHKRRFVLAPLTEINPDVYHPLLKKPIKEILAALTDKHAVEKILGHQDVCS</sequence>
<comment type="caution">
    <text evidence="9">The sequence shown here is derived from an EMBL/GenBank/DDBJ whole genome shotgun (WGS) entry which is preliminary data.</text>
</comment>
<evidence type="ECO:0000256" key="1">
    <source>
        <dbReference type="ARBA" id="ARBA00005051"/>
    </source>
</evidence>
<dbReference type="GO" id="GO:0016301">
    <property type="term" value="F:kinase activity"/>
    <property type="evidence" value="ECO:0007669"/>
    <property type="project" value="UniProtKB-KW"/>
</dbReference>
<evidence type="ECO:0000256" key="6">
    <source>
        <dbReference type="ARBA" id="ARBA00022840"/>
    </source>
</evidence>
<dbReference type="EC" id="2.7.6.3" evidence="2"/>
<dbReference type="AlphaFoldDB" id="A0A0F9JSZ9"/>
<dbReference type="SUPFAM" id="SSF55083">
    <property type="entry name" value="6-hydroxymethyl-7,8-dihydropterin pyrophosphokinase, HPPK"/>
    <property type="match status" value="1"/>
</dbReference>
<accession>A0A0F9JSZ9</accession>
<dbReference type="GO" id="GO:0003848">
    <property type="term" value="F:2-amino-4-hydroxy-6-hydroxymethyldihydropteridine diphosphokinase activity"/>
    <property type="evidence" value="ECO:0007669"/>
    <property type="project" value="UniProtKB-EC"/>
</dbReference>
<evidence type="ECO:0000313" key="9">
    <source>
        <dbReference type="EMBL" id="KKM02073.1"/>
    </source>
</evidence>
<dbReference type="PANTHER" id="PTHR43071:SF1">
    <property type="entry name" value="2-AMINO-4-HYDROXY-6-HYDROXYMETHYLDIHYDROPTERIDINE PYROPHOSPHOKINASE"/>
    <property type="match status" value="1"/>
</dbReference>
<protein>
    <recommendedName>
        <fullName evidence="2">2-amino-4-hydroxy-6-hydroxymethyldihydropteridine diphosphokinase</fullName>
        <ecNumber evidence="2">2.7.6.3</ecNumber>
    </recommendedName>
</protein>
<dbReference type="GO" id="GO:0005524">
    <property type="term" value="F:ATP binding"/>
    <property type="evidence" value="ECO:0007669"/>
    <property type="project" value="UniProtKB-KW"/>
</dbReference>
<dbReference type="PANTHER" id="PTHR43071">
    <property type="entry name" value="2-AMINO-4-HYDROXY-6-HYDROXYMETHYLDIHYDROPTERIDINE PYROPHOSPHOKINASE"/>
    <property type="match status" value="1"/>
</dbReference>
<keyword evidence="3" id="KW-0808">Transferase</keyword>
<dbReference type="GO" id="GO:0046654">
    <property type="term" value="P:tetrahydrofolate biosynthetic process"/>
    <property type="evidence" value="ECO:0007669"/>
    <property type="project" value="UniProtKB-UniPathway"/>
</dbReference>
<keyword evidence="7" id="KW-0289">Folate biosynthesis</keyword>
<evidence type="ECO:0000256" key="2">
    <source>
        <dbReference type="ARBA" id="ARBA00013253"/>
    </source>
</evidence>
<keyword evidence="5" id="KW-0418">Kinase</keyword>
<dbReference type="EMBL" id="LAZR01017032">
    <property type="protein sequence ID" value="KKM02073.1"/>
    <property type="molecule type" value="Genomic_DNA"/>
</dbReference>
<feature type="domain" description="7,8-dihydro-6-hydroxymethylpterin-pyrophosphokinase" evidence="8">
    <location>
        <begin position="5"/>
        <end position="142"/>
    </location>
</feature>
<dbReference type="CDD" id="cd00483">
    <property type="entry name" value="HPPK"/>
    <property type="match status" value="1"/>
</dbReference>
<organism evidence="9">
    <name type="scientific">marine sediment metagenome</name>
    <dbReference type="NCBI Taxonomy" id="412755"/>
    <lineage>
        <taxon>unclassified sequences</taxon>
        <taxon>metagenomes</taxon>
        <taxon>ecological metagenomes</taxon>
    </lineage>
</organism>
<keyword evidence="4" id="KW-0547">Nucleotide-binding</keyword>
<dbReference type="Pfam" id="PF01288">
    <property type="entry name" value="HPPK"/>
    <property type="match status" value="1"/>
</dbReference>
<evidence type="ECO:0000259" key="8">
    <source>
        <dbReference type="Pfam" id="PF01288"/>
    </source>
</evidence>
<evidence type="ECO:0000256" key="7">
    <source>
        <dbReference type="ARBA" id="ARBA00022909"/>
    </source>
</evidence>
<evidence type="ECO:0000256" key="5">
    <source>
        <dbReference type="ARBA" id="ARBA00022777"/>
    </source>
</evidence>
<dbReference type="Gene3D" id="3.30.70.560">
    <property type="entry name" value="7,8-Dihydro-6-hydroxymethylpterin-pyrophosphokinase HPPK"/>
    <property type="match status" value="1"/>
</dbReference>
<reference evidence="9" key="1">
    <citation type="journal article" date="2015" name="Nature">
        <title>Complex archaea that bridge the gap between prokaryotes and eukaryotes.</title>
        <authorList>
            <person name="Spang A."/>
            <person name="Saw J.H."/>
            <person name="Jorgensen S.L."/>
            <person name="Zaremba-Niedzwiedzka K."/>
            <person name="Martijn J."/>
            <person name="Lind A.E."/>
            <person name="van Eijk R."/>
            <person name="Schleper C."/>
            <person name="Guy L."/>
            <person name="Ettema T.J."/>
        </authorList>
    </citation>
    <scope>NUCLEOTIDE SEQUENCE</scope>
</reference>
<evidence type="ECO:0000256" key="4">
    <source>
        <dbReference type="ARBA" id="ARBA00022741"/>
    </source>
</evidence>
<dbReference type="InterPro" id="IPR035907">
    <property type="entry name" value="Hppk_sf"/>
</dbReference>
<dbReference type="InterPro" id="IPR000550">
    <property type="entry name" value="Hppk"/>
</dbReference>